<evidence type="ECO:0000313" key="19">
    <source>
        <dbReference type="Proteomes" id="UP000075766"/>
    </source>
</evidence>
<keyword evidence="4" id="KW-0235">DNA replication</keyword>
<evidence type="ECO:0000256" key="3">
    <source>
        <dbReference type="ARBA" id="ARBA00022457"/>
    </source>
</evidence>
<accession>A0ABR5VD72</accession>
<keyword evidence="5" id="KW-0479">Metal-binding</keyword>
<evidence type="ECO:0000256" key="14">
    <source>
        <dbReference type="ARBA" id="ARBA00041592"/>
    </source>
</evidence>
<keyword evidence="9" id="KW-0234">DNA repair</keyword>
<dbReference type="Gene3D" id="3.20.20.70">
    <property type="entry name" value="Aldolase class I"/>
    <property type="match status" value="1"/>
</dbReference>
<evidence type="ECO:0000256" key="13">
    <source>
        <dbReference type="ARBA" id="ARBA00040794"/>
    </source>
</evidence>
<keyword evidence="7" id="KW-0378">Hydrolase</keyword>
<comment type="caution">
    <text evidence="18">The sequence shown here is derived from an EMBL/GenBank/DDBJ whole genome shotgun (WGS) entry which is preliminary data.</text>
</comment>
<comment type="catalytic activity">
    <reaction evidence="10">
        <text>8-oxo-dGTP + H2O = 8-oxo-dGMP + diphosphate + H(+)</text>
        <dbReference type="Rhea" id="RHEA:31575"/>
        <dbReference type="ChEBI" id="CHEBI:15377"/>
        <dbReference type="ChEBI" id="CHEBI:15378"/>
        <dbReference type="ChEBI" id="CHEBI:33019"/>
        <dbReference type="ChEBI" id="CHEBI:63224"/>
        <dbReference type="ChEBI" id="CHEBI:77896"/>
        <dbReference type="EC" id="3.6.1.55"/>
    </reaction>
</comment>
<evidence type="ECO:0000313" key="18">
    <source>
        <dbReference type="EMBL" id="KXX63645.1"/>
    </source>
</evidence>
<organism evidence="18 19">
    <name type="scientific">Marichromatium gracile</name>
    <name type="common">Chromatium gracile</name>
    <dbReference type="NCBI Taxonomy" id="1048"/>
    <lineage>
        <taxon>Bacteria</taxon>
        <taxon>Pseudomonadati</taxon>
        <taxon>Pseudomonadota</taxon>
        <taxon>Gammaproteobacteria</taxon>
        <taxon>Chromatiales</taxon>
        <taxon>Chromatiaceae</taxon>
        <taxon>Marichromatium</taxon>
    </lineage>
</organism>
<dbReference type="Gene3D" id="3.90.79.10">
    <property type="entry name" value="Nucleoside Triphosphate Pyrophosphohydrolase"/>
    <property type="match status" value="1"/>
</dbReference>
<dbReference type="NCBIfam" id="TIGR00586">
    <property type="entry name" value="mutt"/>
    <property type="match status" value="1"/>
</dbReference>
<evidence type="ECO:0000256" key="12">
    <source>
        <dbReference type="ARBA" id="ARBA00038905"/>
    </source>
</evidence>
<dbReference type="InterPro" id="IPR036206">
    <property type="entry name" value="ThiamineP_synth_sf"/>
</dbReference>
<dbReference type="InterPro" id="IPR047127">
    <property type="entry name" value="MutT-like"/>
</dbReference>
<evidence type="ECO:0000256" key="10">
    <source>
        <dbReference type="ARBA" id="ARBA00035861"/>
    </source>
</evidence>
<dbReference type="InterPro" id="IPR003561">
    <property type="entry name" value="Mutator_MutT"/>
</dbReference>
<reference evidence="18 19" key="1">
    <citation type="submission" date="2016-02" db="EMBL/GenBank/DDBJ databases">
        <title>Genome sequence of Marichromatium gracile YL-28, a purple sulfur bacterium.</title>
        <authorList>
            <person name="Zhao C."/>
            <person name="Hong X."/>
            <person name="Chen S."/>
            <person name="Yang S."/>
        </authorList>
    </citation>
    <scope>NUCLEOTIDE SEQUENCE [LARGE SCALE GENOMIC DNA]</scope>
    <source>
        <strain evidence="18 19">YL28</strain>
    </source>
</reference>
<name>A0ABR5VD72_MARGR</name>
<dbReference type="PROSITE" id="PS51462">
    <property type="entry name" value="NUDIX"/>
    <property type="match status" value="1"/>
</dbReference>
<dbReference type="InterPro" id="IPR000086">
    <property type="entry name" value="NUDIX_hydrolase_dom"/>
</dbReference>
<keyword evidence="6" id="KW-0227">DNA damage</keyword>
<gene>
    <name evidence="18" type="ORF">AY586_04625</name>
</gene>
<dbReference type="PANTHER" id="PTHR47707">
    <property type="entry name" value="8-OXO-DGTP DIPHOSPHATASE"/>
    <property type="match status" value="1"/>
</dbReference>
<dbReference type="Pfam" id="PF14815">
    <property type="entry name" value="NUDIX_4"/>
    <property type="match status" value="1"/>
</dbReference>
<dbReference type="InterPro" id="IPR013785">
    <property type="entry name" value="Aldolase_TIM"/>
</dbReference>
<evidence type="ECO:0000256" key="5">
    <source>
        <dbReference type="ARBA" id="ARBA00022723"/>
    </source>
</evidence>
<evidence type="ECO:0000256" key="1">
    <source>
        <dbReference type="ARBA" id="ARBA00001946"/>
    </source>
</evidence>
<dbReference type="Proteomes" id="UP000075766">
    <property type="component" value="Unassembled WGS sequence"/>
</dbReference>
<keyword evidence="3" id="KW-0515">Mutator protein</keyword>
<evidence type="ECO:0000256" key="16">
    <source>
        <dbReference type="ARBA" id="ARBA00042798"/>
    </source>
</evidence>
<comment type="similarity">
    <text evidence="2">Belongs to the Nudix hydrolase family.</text>
</comment>
<keyword evidence="8" id="KW-0460">Magnesium</keyword>
<proteinExistence type="inferred from homology"/>
<dbReference type="NCBIfam" id="NF006530">
    <property type="entry name" value="PRK08999.1"/>
    <property type="match status" value="1"/>
</dbReference>
<feature type="domain" description="Nudix hydrolase" evidence="17">
    <location>
        <begin position="16"/>
        <end position="141"/>
    </location>
</feature>
<dbReference type="SUPFAM" id="SSF55811">
    <property type="entry name" value="Nudix"/>
    <property type="match status" value="1"/>
</dbReference>
<dbReference type="Pfam" id="PF02581">
    <property type="entry name" value="TMP-TENI"/>
    <property type="match status" value="1"/>
</dbReference>
<dbReference type="PROSITE" id="PS00893">
    <property type="entry name" value="NUDIX_BOX"/>
    <property type="match status" value="1"/>
</dbReference>
<evidence type="ECO:0000256" key="7">
    <source>
        <dbReference type="ARBA" id="ARBA00022801"/>
    </source>
</evidence>
<evidence type="ECO:0000256" key="4">
    <source>
        <dbReference type="ARBA" id="ARBA00022705"/>
    </source>
</evidence>
<dbReference type="SUPFAM" id="SSF51391">
    <property type="entry name" value="Thiamin phosphate synthase"/>
    <property type="match status" value="1"/>
</dbReference>
<protein>
    <recommendedName>
        <fullName evidence="13">8-oxo-dGTP diphosphatase</fullName>
        <ecNumber evidence="12">3.6.1.55</ecNumber>
    </recommendedName>
    <alternativeName>
        <fullName evidence="16">7,8-dihydro-8-oxoguanine-triphosphatase</fullName>
    </alternativeName>
    <alternativeName>
        <fullName evidence="15">Mutator protein MutT</fullName>
    </alternativeName>
    <alternativeName>
        <fullName evidence="14">dGTP pyrophosphohydrolase</fullName>
    </alternativeName>
</protein>
<evidence type="ECO:0000256" key="9">
    <source>
        <dbReference type="ARBA" id="ARBA00023204"/>
    </source>
</evidence>
<evidence type="ECO:0000259" key="17">
    <source>
        <dbReference type="PROSITE" id="PS51462"/>
    </source>
</evidence>
<dbReference type="InterPro" id="IPR029119">
    <property type="entry name" value="MutY_C"/>
</dbReference>
<dbReference type="InterPro" id="IPR022998">
    <property type="entry name" value="ThiamineP_synth_TenI"/>
</dbReference>
<keyword evidence="19" id="KW-1185">Reference proteome</keyword>
<evidence type="ECO:0000256" key="11">
    <source>
        <dbReference type="ARBA" id="ARBA00036904"/>
    </source>
</evidence>
<comment type="cofactor">
    <cofactor evidence="1">
        <name>Mg(2+)</name>
        <dbReference type="ChEBI" id="CHEBI:18420"/>
    </cofactor>
</comment>
<evidence type="ECO:0000256" key="8">
    <source>
        <dbReference type="ARBA" id="ARBA00022842"/>
    </source>
</evidence>
<evidence type="ECO:0000256" key="2">
    <source>
        <dbReference type="ARBA" id="ARBA00005582"/>
    </source>
</evidence>
<dbReference type="PANTHER" id="PTHR47707:SF1">
    <property type="entry name" value="NUDIX HYDROLASE FAMILY PROTEIN"/>
    <property type="match status" value="1"/>
</dbReference>
<evidence type="ECO:0000256" key="6">
    <source>
        <dbReference type="ARBA" id="ARBA00022763"/>
    </source>
</evidence>
<dbReference type="CDD" id="cd03425">
    <property type="entry name" value="NUDIX_MutT_NudA_like"/>
    <property type="match status" value="1"/>
</dbReference>
<dbReference type="EC" id="3.6.1.55" evidence="12"/>
<dbReference type="InterPro" id="IPR020476">
    <property type="entry name" value="Nudix_hydrolase"/>
</dbReference>
<dbReference type="EMBL" id="LSYU01000088">
    <property type="protein sequence ID" value="KXX63645.1"/>
    <property type="molecule type" value="Genomic_DNA"/>
</dbReference>
<dbReference type="InterPro" id="IPR015797">
    <property type="entry name" value="NUDIX_hydrolase-like_dom_sf"/>
</dbReference>
<dbReference type="InterPro" id="IPR020084">
    <property type="entry name" value="NUDIX_hydrolase_CS"/>
</dbReference>
<dbReference type="PRINTS" id="PR00502">
    <property type="entry name" value="NUDIXFAMILY"/>
</dbReference>
<evidence type="ECO:0000256" key="15">
    <source>
        <dbReference type="ARBA" id="ARBA00041979"/>
    </source>
</evidence>
<dbReference type="CDD" id="cd00564">
    <property type="entry name" value="TMP_TenI"/>
    <property type="match status" value="1"/>
</dbReference>
<comment type="catalytic activity">
    <reaction evidence="11">
        <text>8-oxo-GTP + H2O = 8-oxo-GMP + diphosphate + H(+)</text>
        <dbReference type="Rhea" id="RHEA:67616"/>
        <dbReference type="ChEBI" id="CHEBI:15377"/>
        <dbReference type="ChEBI" id="CHEBI:15378"/>
        <dbReference type="ChEBI" id="CHEBI:33019"/>
        <dbReference type="ChEBI" id="CHEBI:143553"/>
        <dbReference type="ChEBI" id="CHEBI:145694"/>
    </reaction>
</comment>
<sequence>MSASTPNTAADRDPAEIHVMVGAIADHEGRILIARRPEGVHQGGLWEFPGGKLETGESPIAGLARELDEELGIRVEHSRPLIRVRHHYGDRRVLLDVHRVERYAGTPEGREGQPLDWVHPEAMDPDDFPAADRPIITALRLPPLMLITGADPEHTGQFLRRLERALEGGVRLVQLRAHALGAADYRALAEQAFVCCERHGARLLLNRAPEEVVGVPRHGLHLGSSLLARLSARPGAPGELVGAACHDAAELDRIATLGLDYALLSPVKTTATHPGAPALGWSRFAAIAASANVPVYALGGMTRDDLDTAWDLGAQGIAAIRGLWPGD</sequence>